<keyword evidence="1" id="KW-0802">TPR repeat</keyword>
<evidence type="ECO:0000256" key="1">
    <source>
        <dbReference type="PROSITE-ProRule" id="PRU00339"/>
    </source>
</evidence>
<keyword evidence="4" id="KW-1185">Reference proteome</keyword>
<dbReference type="Pfam" id="PF13578">
    <property type="entry name" value="Methyltransf_24"/>
    <property type="match status" value="1"/>
</dbReference>
<dbReference type="SUPFAM" id="SSF53448">
    <property type="entry name" value="Nucleotide-diphospho-sugar transferases"/>
    <property type="match status" value="1"/>
</dbReference>
<protein>
    <recommendedName>
        <fullName evidence="2">Glycosyltransferase 2-like domain-containing protein</fullName>
    </recommendedName>
</protein>
<evidence type="ECO:0000313" key="4">
    <source>
        <dbReference type="Proteomes" id="UP000239576"/>
    </source>
</evidence>
<dbReference type="CDD" id="cd00761">
    <property type="entry name" value="Glyco_tranf_GTA_type"/>
    <property type="match status" value="1"/>
</dbReference>
<sequence>MINSFSVIVPVLNKENEIIRTLESIDASIAFFHQHHDGTQAVHSELIVVDEGSTDRTPALLEAFSQNKPYFKVIKHFRSLGIGPARNTGAKIAKGDILFFCDGDDLVFKEHIYLCFMLLNHQPTPGETALKNVEITVGDKSYPLTLPPHPVGIVRTGVQMQDALHPYWKAAIENTLALNLCIRRDCHEFIEGFPEAPVYKQIGGCEDVSYDLWMAKFFKVLKVEIETVEYIRYPGNNFDRQLKKFQAAPDQYQDETPPEEQALHLLRRKLEHDRFSYLTEKFKKVTWNAAFFPILNWQQLANDYLAQDCYSEAITLYEQGMVAEPDTRENVRNILAAAYNNFGSAFHKQGDLEHAGLYFKKVIDLNPTLSSGDLARVHFNLGTVLHKQRQFEQAIPYLQKAVALQPGFPEAIAELSAVTNQWQLLTKGYQFSSGFAAADLTPLSSYFDRFKSVALNALEIGSRDGRVTCWLLDNVLLQPAATITCVDRFEGLTDEQPILERFEANIARTGAAEKVRQIAGKPGEVLRSQPNHHYPLVYVGGMTTASETLEIAVLSWSLLTVGGVIVFADYELKPGQTLTELPPKSAIEAFANLFSNKLRRLYQGSAVLLEKIAE</sequence>
<reference evidence="4" key="1">
    <citation type="submission" date="2018-02" db="EMBL/GenBank/DDBJ databases">
        <authorList>
            <person name="Moore K."/>
            <person name="Momper L."/>
        </authorList>
    </citation>
    <scope>NUCLEOTIDE SEQUENCE [LARGE SCALE GENOMIC DNA]</scope>
    <source>
        <strain evidence="4">ULC18</strain>
    </source>
</reference>
<dbReference type="Pfam" id="PF13424">
    <property type="entry name" value="TPR_12"/>
    <property type="match status" value="1"/>
</dbReference>
<proteinExistence type="predicted"/>
<dbReference type="SUPFAM" id="SSF48452">
    <property type="entry name" value="TPR-like"/>
    <property type="match status" value="1"/>
</dbReference>
<dbReference type="PANTHER" id="PTHR22916:SF3">
    <property type="entry name" value="UDP-GLCNAC:BETAGAL BETA-1,3-N-ACETYLGLUCOSAMINYLTRANSFERASE-LIKE PROTEIN 1"/>
    <property type="match status" value="1"/>
</dbReference>
<dbReference type="Proteomes" id="UP000239576">
    <property type="component" value="Unassembled WGS sequence"/>
</dbReference>
<dbReference type="InterPro" id="IPR029063">
    <property type="entry name" value="SAM-dependent_MTases_sf"/>
</dbReference>
<comment type="caution">
    <text evidence="3">The sequence shown here is derived from an EMBL/GenBank/DDBJ whole genome shotgun (WGS) entry which is preliminary data.</text>
</comment>
<dbReference type="Gene3D" id="1.25.40.10">
    <property type="entry name" value="Tetratricopeptide repeat domain"/>
    <property type="match status" value="1"/>
</dbReference>
<dbReference type="PANTHER" id="PTHR22916">
    <property type="entry name" value="GLYCOSYLTRANSFERASE"/>
    <property type="match status" value="1"/>
</dbReference>
<evidence type="ECO:0000259" key="2">
    <source>
        <dbReference type="Pfam" id="PF00535"/>
    </source>
</evidence>
<dbReference type="SUPFAM" id="SSF53335">
    <property type="entry name" value="S-adenosyl-L-methionine-dependent methyltransferases"/>
    <property type="match status" value="1"/>
</dbReference>
<dbReference type="InterPro" id="IPR019734">
    <property type="entry name" value="TPR_rpt"/>
</dbReference>
<dbReference type="Pfam" id="PF00535">
    <property type="entry name" value="Glycos_transf_2"/>
    <property type="match status" value="1"/>
</dbReference>
<dbReference type="InterPro" id="IPR001173">
    <property type="entry name" value="Glyco_trans_2-like"/>
</dbReference>
<dbReference type="AlphaFoldDB" id="A0A2T1ENK4"/>
<dbReference type="Gene3D" id="3.90.550.10">
    <property type="entry name" value="Spore Coat Polysaccharide Biosynthesis Protein SpsA, Chain A"/>
    <property type="match status" value="1"/>
</dbReference>
<dbReference type="RefSeq" id="WP_106254681.1">
    <property type="nucleotide sequence ID" value="NZ_CAWNSW010000073.1"/>
</dbReference>
<dbReference type="PROSITE" id="PS50005">
    <property type="entry name" value="TPR"/>
    <property type="match status" value="2"/>
</dbReference>
<evidence type="ECO:0000313" key="3">
    <source>
        <dbReference type="EMBL" id="PSB34306.1"/>
    </source>
</evidence>
<dbReference type="OrthoDB" id="292252at2"/>
<reference evidence="3 4" key="2">
    <citation type="submission" date="2018-03" db="EMBL/GenBank/DDBJ databases">
        <title>The ancient ancestry and fast evolution of plastids.</title>
        <authorList>
            <person name="Moore K.R."/>
            <person name="Magnabosco C."/>
            <person name="Momper L."/>
            <person name="Gold D.A."/>
            <person name="Bosak T."/>
            <person name="Fournier G.P."/>
        </authorList>
    </citation>
    <scope>NUCLEOTIDE SEQUENCE [LARGE SCALE GENOMIC DNA]</scope>
    <source>
        <strain evidence="3 4">ULC18</strain>
    </source>
</reference>
<organism evidence="3 4">
    <name type="scientific">Stenomitos frigidus ULC18</name>
    <dbReference type="NCBI Taxonomy" id="2107698"/>
    <lineage>
        <taxon>Bacteria</taxon>
        <taxon>Bacillati</taxon>
        <taxon>Cyanobacteriota</taxon>
        <taxon>Cyanophyceae</taxon>
        <taxon>Leptolyngbyales</taxon>
        <taxon>Leptolyngbyaceae</taxon>
        <taxon>Stenomitos</taxon>
    </lineage>
</organism>
<feature type="repeat" description="TPR" evidence="1">
    <location>
        <begin position="375"/>
        <end position="408"/>
    </location>
</feature>
<dbReference type="Gene3D" id="3.40.50.150">
    <property type="entry name" value="Vaccinia Virus protein VP39"/>
    <property type="match status" value="1"/>
</dbReference>
<dbReference type="GO" id="GO:0016758">
    <property type="term" value="F:hexosyltransferase activity"/>
    <property type="evidence" value="ECO:0007669"/>
    <property type="project" value="UniProtKB-ARBA"/>
</dbReference>
<name>A0A2T1ENK4_9CYAN</name>
<dbReference type="EMBL" id="PVWK01000014">
    <property type="protein sequence ID" value="PSB34306.1"/>
    <property type="molecule type" value="Genomic_DNA"/>
</dbReference>
<dbReference type="InterPro" id="IPR029044">
    <property type="entry name" value="Nucleotide-diphossugar_trans"/>
</dbReference>
<dbReference type="InterPro" id="IPR011990">
    <property type="entry name" value="TPR-like_helical_dom_sf"/>
</dbReference>
<feature type="domain" description="Glycosyltransferase 2-like" evidence="2">
    <location>
        <begin position="6"/>
        <end position="119"/>
    </location>
</feature>
<accession>A0A2T1ENK4</accession>
<gene>
    <name evidence="3" type="ORF">C7B82_02215</name>
</gene>
<feature type="repeat" description="TPR" evidence="1">
    <location>
        <begin position="336"/>
        <end position="369"/>
    </location>
</feature>
<dbReference type="SMART" id="SM00028">
    <property type="entry name" value="TPR"/>
    <property type="match status" value="3"/>
</dbReference>
<dbReference type="PROSITE" id="PS50293">
    <property type="entry name" value="TPR_REGION"/>
    <property type="match status" value="2"/>
</dbReference>